<keyword evidence="1" id="KW-0520">NAD</keyword>
<dbReference type="EMBL" id="JACMSC010000014">
    <property type="protein sequence ID" value="KAG6490325.1"/>
    <property type="molecule type" value="Genomic_DNA"/>
</dbReference>
<evidence type="ECO:0000313" key="3">
    <source>
        <dbReference type="EMBL" id="KAG6490325.1"/>
    </source>
</evidence>
<dbReference type="AlphaFoldDB" id="A0A8J5FT33"/>
<organism evidence="3 4">
    <name type="scientific">Zingiber officinale</name>
    <name type="common">Ginger</name>
    <name type="synonym">Amomum zingiber</name>
    <dbReference type="NCBI Taxonomy" id="94328"/>
    <lineage>
        <taxon>Eukaryota</taxon>
        <taxon>Viridiplantae</taxon>
        <taxon>Streptophyta</taxon>
        <taxon>Embryophyta</taxon>
        <taxon>Tracheophyta</taxon>
        <taxon>Spermatophyta</taxon>
        <taxon>Magnoliopsida</taxon>
        <taxon>Liliopsida</taxon>
        <taxon>Zingiberales</taxon>
        <taxon>Zingiberaceae</taxon>
        <taxon>Zingiber</taxon>
    </lineage>
</organism>
<dbReference type="Gene3D" id="3.40.50.10140">
    <property type="entry name" value="Toll/interleukin-1 receptor homology (TIR) domain"/>
    <property type="match status" value="1"/>
</dbReference>
<sequence length="379" mass="42288">MTTINDRADQYRRRTAVAPISIGAKQWSCRSVLALNSSGTDRYQRRTAVALTAPMGGGTRKSHILVVSGSGYRYIKLIHRDRLIKPFSKATNYLLATNTVVDRLVMANTVTRRLLAASTTASRVLVTDRVNVGEFEVIMKIIRCFSGIDNFVQLNLLCIRLILFTRQLFFKFLLCMMSKSSMLASLCMKCRDRGVKAPTRNPTVSTEAGNARRTSRKCAEVDVFLSHRGVDTKSSVAGLLYDRLVRANARPFLDSRSMEPGDKIYERIHAGIRQCRVGVAIFSPRYCDSVFCLHELALMVEADKKLIPIFCDVKPSELAVSPAAKAAAQSQEDLARYARAIREAKHTVGLTFDSKNGDWSDLVSRTTNIVLKCLKEAKH</sequence>
<name>A0A8J5FT33_ZINOF</name>
<dbReference type="SMART" id="SM00255">
    <property type="entry name" value="TIR"/>
    <property type="match status" value="1"/>
</dbReference>
<dbReference type="PANTHER" id="PTHR32009">
    <property type="entry name" value="TMV RESISTANCE PROTEIN N-LIKE"/>
    <property type="match status" value="1"/>
</dbReference>
<evidence type="ECO:0000256" key="1">
    <source>
        <dbReference type="ARBA" id="ARBA00023027"/>
    </source>
</evidence>
<evidence type="ECO:0000313" key="4">
    <source>
        <dbReference type="Proteomes" id="UP000734854"/>
    </source>
</evidence>
<protein>
    <recommendedName>
        <fullName evidence="2">TIR domain-containing protein</fullName>
    </recommendedName>
</protein>
<dbReference type="InterPro" id="IPR000157">
    <property type="entry name" value="TIR_dom"/>
</dbReference>
<dbReference type="Proteomes" id="UP000734854">
    <property type="component" value="Unassembled WGS sequence"/>
</dbReference>
<feature type="domain" description="TIR" evidence="2">
    <location>
        <begin position="219"/>
        <end position="345"/>
    </location>
</feature>
<dbReference type="InterPro" id="IPR035897">
    <property type="entry name" value="Toll_tir_struct_dom_sf"/>
</dbReference>
<dbReference type="PANTHER" id="PTHR32009:SF131">
    <property type="entry name" value="OS07G0566800 PROTEIN"/>
    <property type="match status" value="1"/>
</dbReference>
<accession>A0A8J5FT33</accession>
<proteinExistence type="predicted"/>
<gene>
    <name evidence="3" type="ORF">ZIOFF_051614</name>
</gene>
<dbReference type="SUPFAM" id="SSF52200">
    <property type="entry name" value="Toll/Interleukin receptor TIR domain"/>
    <property type="match status" value="1"/>
</dbReference>
<keyword evidence="4" id="KW-1185">Reference proteome</keyword>
<dbReference type="PROSITE" id="PS50104">
    <property type="entry name" value="TIR"/>
    <property type="match status" value="1"/>
</dbReference>
<evidence type="ECO:0000259" key="2">
    <source>
        <dbReference type="PROSITE" id="PS50104"/>
    </source>
</evidence>
<comment type="caution">
    <text evidence="3">The sequence shown here is derived from an EMBL/GenBank/DDBJ whole genome shotgun (WGS) entry which is preliminary data.</text>
</comment>
<dbReference type="GO" id="GO:0007165">
    <property type="term" value="P:signal transduction"/>
    <property type="evidence" value="ECO:0007669"/>
    <property type="project" value="InterPro"/>
</dbReference>
<reference evidence="3 4" key="1">
    <citation type="submission" date="2020-08" db="EMBL/GenBank/DDBJ databases">
        <title>Plant Genome Project.</title>
        <authorList>
            <person name="Zhang R.-G."/>
        </authorList>
    </citation>
    <scope>NUCLEOTIDE SEQUENCE [LARGE SCALE GENOMIC DNA]</scope>
    <source>
        <tissue evidence="3">Rhizome</tissue>
    </source>
</reference>
<dbReference type="Pfam" id="PF13676">
    <property type="entry name" value="TIR_2"/>
    <property type="match status" value="1"/>
</dbReference>